<keyword evidence="3" id="KW-1185">Reference proteome</keyword>
<keyword evidence="1" id="KW-1133">Transmembrane helix</keyword>
<name>A0A2W7QVM2_9BACT</name>
<dbReference type="PANTHER" id="PTHR31876:SF26">
    <property type="entry name" value="PROTEIN LIKE COV 2"/>
    <property type="match status" value="1"/>
</dbReference>
<dbReference type="PANTHER" id="PTHR31876">
    <property type="entry name" value="COV-LIKE PROTEIN 1"/>
    <property type="match status" value="1"/>
</dbReference>
<dbReference type="EMBL" id="QKZT01000008">
    <property type="protein sequence ID" value="PZX52031.1"/>
    <property type="molecule type" value="Genomic_DNA"/>
</dbReference>
<accession>A0A2W7QVM2</accession>
<evidence type="ECO:0000313" key="3">
    <source>
        <dbReference type="Proteomes" id="UP000248882"/>
    </source>
</evidence>
<comment type="caution">
    <text evidence="2">The sequence shown here is derived from an EMBL/GenBank/DDBJ whole genome shotgun (WGS) entry which is preliminary data.</text>
</comment>
<reference evidence="2 3" key="1">
    <citation type="submission" date="2018-06" db="EMBL/GenBank/DDBJ databases">
        <title>Genomic Encyclopedia of Archaeal and Bacterial Type Strains, Phase II (KMG-II): from individual species to whole genera.</title>
        <authorList>
            <person name="Goeker M."/>
        </authorList>
    </citation>
    <scope>NUCLEOTIDE SEQUENCE [LARGE SCALE GENOMIC DNA]</scope>
    <source>
        <strain evidence="2 3">DSM 19830</strain>
    </source>
</reference>
<feature type="transmembrane region" description="Helical" evidence="1">
    <location>
        <begin position="87"/>
        <end position="108"/>
    </location>
</feature>
<dbReference type="Pfam" id="PF04367">
    <property type="entry name" value="DUF502"/>
    <property type="match status" value="1"/>
</dbReference>
<proteinExistence type="predicted"/>
<gene>
    <name evidence="2" type="ORF">LV85_02181</name>
</gene>
<protein>
    <submittedName>
        <fullName evidence="2">Putative membrane protein</fullName>
    </submittedName>
</protein>
<feature type="transmembrane region" description="Helical" evidence="1">
    <location>
        <begin position="43"/>
        <end position="67"/>
    </location>
</feature>
<evidence type="ECO:0000256" key="1">
    <source>
        <dbReference type="SAM" id="Phobius"/>
    </source>
</evidence>
<organism evidence="2 3">
    <name type="scientific">Algoriphagus chordae</name>
    <dbReference type="NCBI Taxonomy" id="237019"/>
    <lineage>
        <taxon>Bacteria</taxon>
        <taxon>Pseudomonadati</taxon>
        <taxon>Bacteroidota</taxon>
        <taxon>Cytophagia</taxon>
        <taxon>Cytophagales</taxon>
        <taxon>Cyclobacteriaceae</taxon>
        <taxon>Algoriphagus</taxon>
    </lineage>
</organism>
<dbReference type="Proteomes" id="UP000248882">
    <property type="component" value="Unassembled WGS sequence"/>
</dbReference>
<keyword evidence="1" id="KW-0472">Membrane</keyword>
<dbReference type="InterPro" id="IPR007462">
    <property type="entry name" value="COV1-like"/>
</dbReference>
<dbReference type="AlphaFoldDB" id="A0A2W7QVM2"/>
<evidence type="ECO:0000313" key="2">
    <source>
        <dbReference type="EMBL" id="PZX52031.1"/>
    </source>
</evidence>
<keyword evidence="1" id="KW-0812">Transmembrane</keyword>
<sequence>MSQDSPLRVLRFWINPNSSMNTDLQAPESKEDKNGRGFILDSLLQGFLILLPFTIILILLSIIFNFIFGIVAPLSAALDPGSDEPHWFINVLSLGIFVAFVFLIGIVVRNRFGKVHFKKFEKKYLTKIPLYSLIHQTVYQFVGLKKLPFTEVVLLDPFRSGTMMTGFVTDQVHENLYTVFVPTAPNPTNGNIYHVPKELITFLSASTQDAMRTIMGMGTGTADMLAGMDLSQILPKGSAQEIKKSDVNDTLDPLPS</sequence>